<keyword evidence="3" id="KW-0808">Transferase</keyword>
<reference evidence="14 15" key="1">
    <citation type="submission" date="2016-03" db="EMBL/GenBank/DDBJ databases">
        <title>EvidentialGene: Evidence-directed Construction of Genes on Genomes.</title>
        <authorList>
            <person name="Gilbert D.G."/>
            <person name="Choi J.-H."/>
            <person name="Mockaitis K."/>
            <person name="Colbourne J."/>
            <person name="Pfrender M."/>
        </authorList>
    </citation>
    <scope>NUCLEOTIDE SEQUENCE [LARGE SCALE GENOMIC DNA]</scope>
    <source>
        <strain evidence="14 15">Xinb3</strain>
        <tissue evidence="14">Complete organism</tissue>
    </source>
</reference>
<evidence type="ECO:0000256" key="4">
    <source>
        <dbReference type="ARBA" id="ARBA00022723"/>
    </source>
</evidence>
<dbReference type="InterPro" id="IPR027370">
    <property type="entry name" value="Znf-RING_euk"/>
</dbReference>
<evidence type="ECO:0000313" key="14">
    <source>
        <dbReference type="EMBL" id="KZS11531.1"/>
    </source>
</evidence>
<evidence type="ECO:0000259" key="11">
    <source>
        <dbReference type="PROSITE" id="PS50053"/>
    </source>
</evidence>
<name>A0A164UNM2_9CRUS</name>
<proteinExistence type="predicted"/>
<dbReference type="PROSITE" id="PS50053">
    <property type="entry name" value="UBIQUITIN_2"/>
    <property type="match status" value="1"/>
</dbReference>
<dbReference type="STRING" id="35525.A0A164UNM2"/>
<dbReference type="InterPro" id="IPR051628">
    <property type="entry name" value="LUBAC_E3_Ligases"/>
</dbReference>
<dbReference type="GO" id="GO:0008270">
    <property type="term" value="F:zinc ion binding"/>
    <property type="evidence" value="ECO:0007669"/>
    <property type="project" value="UniProtKB-KW"/>
</dbReference>
<dbReference type="InterPro" id="IPR017907">
    <property type="entry name" value="Znf_RING_CS"/>
</dbReference>
<feature type="domain" description="RING-type" evidence="12">
    <location>
        <begin position="310"/>
        <end position="352"/>
    </location>
</feature>
<evidence type="ECO:0000256" key="5">
    <source>
        <dbReference type="ARBA" id="ARBA00022737"/>
    </source>
</evidence>
<keyword evidence="5" id="KW-0677">Repeat</keyword>
<keyword evidence="2" id="KW-0597">Phosphoprotein</keyword>
<dbReference type="GO" id="GO:0043130">
    <property type="term" value="F:ubiquitin binding"/>
    <property type="evidence" value="ECO:0007669"/>
    <property type="project" value="TreeGrafter"/>
</dbReference>
<dbReference type="PANTHER" id="PTHR22770:SF13">
    <property type="entry name" value="RING-TYPE DOMAIN-CONTAINING PROTEIN"/>
    <property type="match status" value="1"/>
</dbReference>
<evidence type="ECO:0000256" key="3">
    <source>
        <dbReference type="ARBA" id="ARBA00022679"/>
    </source>
</evidence>
<dbReference type="InterPro" id="IPR029071">
    <property type="entry name" value="Ubiquitin-like_domsf"/>
</dbReference>
<organism evidence="14 15">
    <name type="scientific">Daphnia magna</name>
    <dbReference type="NCBI Taxonomy" id="35525"/>
    <lineage>
        <taxon>Eukaryota</taxon>
        <taxon>Metazoa</taxon>
        <taxon>Ecdysozoa</taxon>
        <taxon>Arthropoda</taxon>
        <taxon>Crustacea</taxon>
        <taxon>Branchiopoda</taxon>
        <taxon>Diplostraca</taxon>
        <taxon>Cladocera</taxon>
        <taxon>Anomopoda</taxon>
        <taxon>Daphniidae</taxon>
        <taxon>Daphnia</taxon>
    </lineage>
</organism>
<dbReference type="GO" id="GO:0004842">
    <property type="term" value="F:ubiquitin-protein transferase activity"/>
    <property type="evidence" value="ECO:0007669"/>
    <property type="project" value="TreeGrafter"/>
</dbReference>
<evidence type="ECO:0000256" key="9">
    <source>
        <dbReference type="PROSITE-ProRule" id="PRU00175"/>
    </source>
</evidence>
<dbReference type="EMBL" id="LRGB01001581">
    <property type="protein sequence ID" value="KZS11531.1"/>
    <property type="molecule type" value="Genomic_DNA"/>
</dbReference>
<dbReference type="Pfam" id="PF13445">
    <property type="entry name" value="zf-RING_UBOX"/>
    <property type="match status" value="1"/>
</dbReference>
<dbReference type="InterPro" id="IPR001841">
    <property type="entry name" value="Znf_RING"/>
</dbReference>
<dbReference type="SMART" id="SM00184">
    <property type="entry name" value="RING"/>
    <property type="match status" value="1"/>
</dbReference>
<dbReference type="GO" id="GO:0009893">
    <property type="term" value="P:positive regulation of metabolic process"/>
    <property type="evidence" value="ECO:0007669"/>
    <property type="project" value="UniProtKB-ARBA"/>
</dbReference>
<dbReference type="InterPro" id="IPR013083">
    <property type="entry name" value="Znf_RING/FYVE/PHD"/>
</dbReference>
<dbReference type="SUPFAM" id="SSF57850">
    <property type="entry name" value="RING/U-box"/>
    <property type="match status" value="3"/>
</dbReference>
<dbReference type="CDD" id="cd01799">
    <property type="entry name" value="Ubl_HOIL1"/>
    <property type="match status" value="1"/>
</dbReference>
<evidence type="ECO:0000256" key="7">
    <source>
        <dbReference type="ARBA" id="ARBA00022786"/>
    </source>
</evidence>
<dbReference type="Gene3D" id="3.30.40.10">
    <property type="entry name" value="Zinc/RING finger domain, C3HC4 (zinc finger)"/>
    <property type="match status" value="1"/>
</dbReference>
<keyword evidence="15" id="KW-1185">Reference proteome</keyword>
<dbReference type="PROSITE" id="PS51873">
    <property type="entry name" value="TRIAD"/>
    <property type="match status" value="1"/>
</dbReference>
<comment type="pathway">
    <text evidence="1">Protein modification; protein ubiquitination.</text>
</comment>
<dbReference type="GO" id="GO:0043161">
    <property type="term" value="P:proteasome-mediated ubiquitin-dependent protein catabolic process"/>
    <property type="evidence" value="ECO:0007669"/>
    <property type="project" value="TreeGrafter"/>
</dbReference>
<dbReference type="FunFam" id="3.30.40.10:FF:000137">
    <property type="entry name" value="RanBP-type and C3HC4-type zinc finger-containing protein 1"/>
    <property type="match status" value="1"/>
</dbReference>
<sequence>MIMTNPEVTMRTKKSLRLSTKINSGQQTTLTFQKKPSIGVVEENARRTQSCIVDDTFNVEVLIEDRSTHSGPFTYAVRPATTLLQLKEQMAKIHGIAMPSQRWIFGRRLADQEQLTLKEYGVCPSNSSLFLYVLPLPDLQTPPNPSQKSLLDEAPSKPQLDLVPADGQPPQQHAKKYYNYQEDRYSTCDEDSDDELVAGPTALVNNNVAQSLLDHPLQPDTNKTDPRLTATTINDQHPMQLEGATAVLNSVDAGLVNPTTPSGCKACAYQRPMDHSETDDNTKETRVDYKKLVDLLDQSDVVTNAQSFDCPVCLMTVPARVGVTLRECLHNFCRDCLAHVIEFSDEATITCPYRDDNYACDAILQELEIKNLVGAKLYEKHLERSMRLAEKATKNAFHCQTADCPGWAIIEEDNINVFRCPVCRKSNCLTCQAIHEGANCKEFQDQVNESAETDEDAKRTKEMIDALVASGEALSCPHCQVVLMKRWGCDWVRCSVCRTEICWVTKQNR</sequence>
<dbReference type="SUPFAM" id="SSF54236">
    <property type="entry name" value="Ubiquitin-like"/>
    <property type="match status" value="1"/>
</dbReference>
<keyword evidence="6 9" id="KW-0863">Zinc-finger</keyword>
<feature type="domain" description="RING-type" evidence="13">
    <location>
        <begin position="306"/>
        <end position="509"/>
    </location>
</feature>
<comment type="caution">
    <text evidence="14">The sequence shown here is derived from an EMBL/GenBank/DDBJ whole genome shotgun (WGS) entry which is preliminary data.</text>
</comment>
<dbReference type="InterPro" id="IPR047559">
    <property type="entry name" value="HOIL1_RBR_mRING-HC-C3HC3D"/>
</dbReference>
<dbReference type="InterPro" id="IPR047558">
    <property type="entry name" value="BRcat_RBR_HOIL1"/>
</dbReference>
<dbReference type="InterPro" id="IPR044066">
    <property type="entry name" value="TRIAD_supradom"/>
</dbReference>
<dbReference type="Pfam" id="PF00240">
    <property type="entry name" value="ubiquitin"/>
    <property type="match status" value="1"/>
</dbReference>
<dbReference type="Proteomes" id="UP000076858">
    <property type="component" value="Unassembled WGS sequence"/>
</dbReference>
<evidence type="ECO:0000256" key="10">
    <source>
        <dbReference type="SAM" id="MobiDB-lite"/>
    </source>
</evidence>
<protein>
    <submittedName>
        <fullName evidence="14">Putative RanBP-type and C3HC4-type zinc finger-containing protein 1</fullName>
    </submittedName>
</protein>
<evidence type="ECO:0000256" key="1">
    <source>
        <dbReference type="ARBA" id="ARBA00004906"/>
    </source>
</evidence>
<dbReference type="CDD" id="cd20345">
    <property type="entry name" value="BRcat_RBR_HOIL1"/>
    <property type="match status" value="1"/>
</dbReference>
<keyword evidence="8" id="KW-0862">Zinc</keyword>
<feature type="domain" description="Ubiquitin-like" evidence="11">
    <location>
        <begin position="59"/>
        <end position="127"/>
    </location>
</feature>
<keyword evidence="4" id="KW-0479">Metal-binding</keyword>
<gene>
    <name evidence="14" type="ORF">APZ42_024307</name>
</gene>
<evidence type="ECO:0000259" key="13">
    <source>
        <dbReference type="PROSITE" id="PS51873"/>
    </source>
</evidence>
<dbReference type="GO" id="GO:0097039">
    <property type="term" value="P:protein linear polyubiquitination"/>
    <property type="evidence" value="ECO:0007669"/>
    <property type="project" value="TreeGrafter"/>
</dbReference>
<dbReference type="PROSITE" id="PS00518">
    <property type="entry name" value="ZF_RING_1"/>
    <property type="match status" value="1"/>
</dbReference>
<dbReference type="Gene3D" id="3.10.20.90">
    <property type="entry name" value="Phosphatidylinositol 3-kinase Catalytic Subunit, Chain A, domain 1"/>
    <property type="match status" value="1"/>
</dbReference>
<dbReference type="GO" id="GO:0071797">
    <property type="term" value="C:LUBAC complex"/>
    <property type="evidence" value="ECO:0007669"/>
    <property type="project" value="TreeGrafter"/>
</dbReference>
<evidence type="ECO:0000256" key="6">
    <source>
        <dbReference type="ARBA" id="ARBA00022771"/>
    </source>
</evidence>
<evidence type="ECO:0000256" key="8">
    <source>
        <dbReference type="ARBA" id="ARBA00022833"/>
    </source>
</evidence>
<accession>A0A164UNM2</accession>
<keyword evidence="7" id="KW-0833">Ubl conjugation pathway</keyword>
<dbReference type="Gene3D" id="1.20.120.1750">
    <property type="match status" value="1"/>
</dbReference>
<evidence type="ECO:0000259" key="12">
    <source>
        <dbReference type="PROSITE" id="PS50089"/>
    </source>
</evidence>
<dbReference type="CDD" id="cd16633">
    <property type="entry name" value="mRING-HC-C3HC3D_RBR_HOIL1"/>
    <property type="match status" value="1"/>
</dbReference>
<dbReference type="AlphaFoldDB" id="A0A164UNM2"/>
<dbReference type="PANTHER" id="PTHR22770">
    <property type="entry name" value="UBIQUITIN CONJUGATING ENZYME 7 INTERACTING PROTEIN-RELATED"/>
    <property type="match status" value="1"/>
</dbReference>
<dbReference type="PROSITE" id="PS50089">
    <property type="entry name" value="ZF_RING_2"/>
    <property type="match status" value="1"/>
</dbReference>
<evidence type="ECO:0000256" key="2">
    <source>
        <dbReference type="ARBA" id="ARBA00022553"/>
    </source>
</evidence>
<feature type="region of interest" description="Disordered" evidence="10">
    <location>
        <begin position="143"/>
        <end position="173"/>
    </location>
</feature>
<evidence type="ECO:0000313" key="15">
    <source>
        <dbReference type="Proteomes" id="UP000076858"/>
    </source>
</evidence>
<dbReference type="InterPro" id="IPR000626">
    <property type="entry name" value="Ubiquitin-like_dom"/>
</dbReference>